<evidence type="ECO:0000256" key="1">
    <source>
        <dbReference type="SAM" id="Phobius"/>
    </source>
</evidence>
<protein>
    <submittedName>
        <fullName evidence="2">Uncharacterized protein</fullName>
    </submittedName>
</protein>
<dbReference type="EMBL" id="KV419472">
    <property type="protein sequence ID" value="KZS86707.1"/>
    <property type="molecule type" value="Genomic_DNA"/>
</dbReference>
<keyword evidence="1" id="KW-1133">Transmembrane helix</keyword>
<name>A0A164MH78_9AGAM</name>
<keyword evidence="1" id="KW-0812">Transmembrane</keyword>
<proteinExistence type="predicted"/>
<dbReference type="AlphaFoldDB" id="A0A164MH78"/>
<organism evidence="2 3">
    <name type="scientific">Sistotremastrum niveocremeum HHB9708</name>
    <dbReference type="NCBI Taxonomy" id="1314777"/>
    <lineage>
        <taxon>Eukaryota</taxon>
        <taxon>Fungi</taxon>
        <taxon>Dikarya</taxon>
        <taxon>Basidiomycota</taxon>
        <taxon>Agaricomycotina</taxon>
        <taxon>Agaricomycetes</taxon>
        <taxon>Sistotremastrales</taxon>
        <taxon>Sistotremastraceae</taxon>
        <taxon>Sertulicium</taxon>
        <taxon>Sertulicium niveocremeum</taxon>
    </lineage>
</organism>
<feature type="transmembrane region" description="Helical" evidence="1">
    <location>
        <begin position="173"/>
        <end position="193"/>
    </location>
</feature>
<keyword evidence="1" id="KW-0472">Membrane</keyword>
<feature type="transmembrane region" description="Helical" evidence="1">
    <location>
        <begin position="205"/>
        <end position="225"/>
    </location>
</feature>
<feature type="transmembrane region" description="Helical" evidence="1">
    <location>
        <begin position="231"/>
        <end position="256"/>
    </location>
</feature>
<feature type="transmembrane region" description="Helical" evidence="1">
    <location>
        <begin position="69"/>
        <end position="89"/>
    </location>
</feature>
<feature type="transmembrane region" description="Helical" evidence="1">
    <location>
        <begin position="114"/>
        <end position="136"/>
    </location>
</feature>
<evidence type="ECO:0000313" key="3">
    <source>
        <dbReference type="Proteomes" id="UP000076722"/>
    </source>
</evidence>
<evidence type="ECO:0000313" key="2">
    <source>
        <dbReference type="EMBL" id="KZS86707.1"/>
    </source>
</evidence>
<feature type="transmembrane region" description="Helical" evidence="1">
    <location>
        <begin position="143"/>
        <end position="161"/>
    </location>
</feature>
<keyword evidence="3" id="KW-1185">Reference proteome</keyword>
<accession>A0A164MH78</accession>
<feature type="transmembrane region" description="Helical" evidence="1">
    <location>
        <begin position="40"/>
        <end position="62"/>
    </location>
</feature>
<dbReference type="Proteomes" id="UP000076722">
    <property type="component" value="Unassembled WGS sequence"/>
</dbReference>
<gene>
    <name evidence="2" type="ORF">SISNIDRAFT_461587</name>
</gene>
<sequence>MFPPRPSPSYLPSPGHHSGTVHWMIDGCTRNLQVRTGITASLWSVLLVLFLITSCIVLGRFGLHRKGRLVLSLLLITFIIATVEFGLNIRSINSQTPTRIAHPKELNCGDNDQLYLRIPMVLEMFIGDAFTIYRTWLLWDRRLLPIIFPSILLFVLGQWIILMSVTPVVTYPVVIPVSLALNIACLSLIGYRLYTHPKLPLPRLFIHTMISTSCLYIILLFYFMITIFTRWHYAIALAGPISITTVIALSLNLLVLQACLPGAFTSEGMIQLTEHGLVGLDPVGTDTTFPTDPIIDIIMFG</sequence>
<reference evidence="2 3" key="1">
    <citation type="journal article" date="2016" name="Mol. Biol. Evol.">
        <title>Comparative Genomics of Early-Diverging Mushroom-Forming Fungi Provides Insights into the Origins of Lignocellulose Decay Capabilities.</title>
        <authorList>
            <person name="Nagy L.G."/>
            <person name="Riley R."/>
            <person name="Tritt A."/>
            <person name="Adam C."/>
            <person name="Daum C."/>
            <person name="Floudas D."/>
            <person name="Sun H."/>
            <person name="Yadav J.S."/>
            <person name="Pangilinan J."/>
            <person name="Larsson K.H."/>
            <person name="Matsuura K."/>
            <person name="Barry K."/>
            <person name="Labutti K."/>
            <person name="Kuo R."/>
            <person name="Ohm R.A."/>
            <person name="Bhattacharya S.S."/>
            <person name="Shirouzu T."/>
            <person name="Yoshinaga Y."/>
            <person name="Martin F.M."/>
            <person name="Grigoriev I.V."/>
            <person name="Hibbett D.S."/>
        </authorList>
    </citation>
    <scope>NUCLEOTIDE SEQUENCE [LARGE SCALE GENOMIC DNA]</scope>
    <source>
        <strain evidence="2 3">HHB9708</strain>
    </source>
</reference>